<dbReference type="EMBL" id="UINC01061930">
    <property type="protein sequence ID" value="SVB88028.1"/>
    <property type="molecule type" value="Genomic_DNA"/>
</dbReference>
<proteinExistence type="predicted"/>
<evidence type="ECO:0000313" key="1">
    <source>
        <dbReference type="EMBL" id="SVB88028.1"/>
    </source>
</evidence>
<protein>
    <submittedName>
        <fullName evidence="1">Uncharacterized protein</fullName>
    </submittedName>
</protein>
<sequence length="30" mass="3307">EWSKLSDYEKTDMTIASQELACGGGLCEIQ</sequence>
<reference evidence="1" key="1">
    <citation type="submission" date="2018-05" db="EMBL/GenBank/DDBJ databases">
        <authorList>
            <person name="Lanie J.A."/>
            <person name="Ng W.-L."/>
            <person name="Kazmierczak K.M."/>
            <person name="Andrzejewski T.M."/>
            <person name="Davidsen T.M."/>
            <person name="Wayne K.J."/>
            <person name="Tettelin H."/>
            <person name="Glass J.I."/>
            <person name="Rusch D."/>
            <person name="Podicherti R."/>
            <person name="Tsui H.-C.T."/>
            <person name="Winkler M.E."/>
        </authorList>
    </citation>
    <scope>NUCLEOTIDE SEQUENCE</scope>
</reference>
<dbReference type="AlphaFoldDB" id="A0A382HL54"/>
<gene>
    <name evidence="1" type="ORF">METZ01_LOCUS240882</name>
</gene>
<name>A0A382HL54_9ZZZZ</name>
<organism evidence="1">
    <name type="scientific">marine metagenome</name>
    <dbReference type="NCBI Taxonomy" id="408172"/>
    <lineage>
        <taxon>unclassified sequences</taxon>
        <taxon>metagenomes</taxon>
        <taxon>ecological metagenomes</taxon>
    </lineage>
</organism>
<accession>A0A382HL54</accession>
<feature type="non-terminal residue" evidence="1">
    <location>
        <position position="1"/>
    </location>
</feature>